<accession>A0A8X6RWV2</accession>
<dbReference type="Pfam" id="PF17906">
    <property type="entry name" value="HTH_48"/>
    <property type="match status" value="1"/>
</dbReference>
<protein>
    <submittedName>
        <fullName evidence="3">Protein GVQW3</fullName>
    </submittedName>
</protein>
<dbReference type="Gene3D" id="1.10.10.1450">
    <property type="match status" value="1"/>
</dbReference>
<dbReference type="InterPro" id="IPR052709">
    <property type="entry name" value="Transposase-MT_Hybrid"/>
</dbReference>
<evidence type="ECO:0000313" key="3">
    <source>
        <dbReference type="EMBL" id="GFX97905.1"/>
    </source>
</evidence>
<reference evidence="3" key="1">
    <citation type="submission" date="2020-08" db="EMBL/GenBank/DDBJ databases">
        <title>Multicomponent nature underlies the extraordinary mechanical properties of spider dragline silk.</title>
        <authorList>
            <person name="Kono N."/>
            <person name="Nakamura H."/>
            <person name="Mori M."/>
            <person name="Yoshida Y."/>
            <person name="Ohtoshi R."/>
            <person name="Malay A.D."/>
            <person name="Moran D.A.P."/>
            <person name="Tomita M."/>
            <person name="Numata K."/>
            <person name="Arakawa K."/>
        </authorList>
    </citation>
    <scope>NUCLEOTIDE SEQUENCE</scope>
</reference>
<feature type="region of interest" description="Disordered" evidence="1">
    <location>
        <begin position="52"/>
        <end position="72"/>
    </location>
</feature>
<evidence type="ECO:0000259" key="2">
    <source>
        <dbReference type="Pfam" id="PF17906"/>
    </source>
</evidence>
<dbReference type="Proteomes" id="UP000887159">
    <property type="component" value="Unassembled WGS sequence"/>
</dbReference>
<feature type="domain" description="Mos1 transposase HTH" evidence="2">
    <location>
        <begin position="8"/>
        <end position="51"/>
    </location>
</feature>
<name>A0A8X6RWV2_TRICX</name>
<dbReference type="EMBL" id="BMAU01021201">
    <property type="protein sequence ID" value="GFX97905.1"/>
    <property type="molecule type" value="Genomic_DNA"/>
</dbReference>
<gene>
    <name evidence="3" type="primary">GVQW3</name>
    <name evidence="3" type="ORF">TNCV_4905561</name>
</gene>
<dbReference type="PANTHER" id="PTHR46060:SF1">
    <property type="entry name" value="MARINER MOS1 TRANSPOSASE-LIKE PROTEIN"/>
    <property type="match status" value="1"/>
</dbReference>
<proteinExistence type="predicted"/>
<evidence type="ECO:0000256" key="1">
    <source>
        <dbReference type="SAM" id="MobiDB-lite"/>
    </source>
</evidence>
<dbReference type="PANTHER" id="PTHR46060">
    <property type="entry name" value="MARINER MOS1 TRANSPOSASE-LIKE PROTEIN"/>
    <property type="match status" value="1"/>
</dbReference>
<keyword evidence="4" id="KW-1185">Reference proteome</keyword>
<dbReference type="InterPro" id="IPR041426">
    <property type="entry name" value="Mos1_HTH"/>
</dbReference>
<organism evidence="3 4">
    <name type="scientific">Trichonephila clavipes</name>
    <name type="common">Golden silk orbweaver</name>
    <name type="synonym">Nephila clavipes</name>
    <dbReference type="NCBI Taxonomy" id="2585209"/>
    <lineage>
        <taxon>Eukaryota</taxon>
        <taxon>Metazoa</taxon>
        <taxon>Ecdysozoa</taxon>
        <taxon>Arthropoda</taxon>
        <taxon>Chelicerata</taxon>
        <taxon>Arachnida</taxon>
        <taxon>Araneae</taxon>
        <taxon>Araneomorphae</taxon>
        <taxon>Entelegynae</taxon>
        <taxon>Araneoidea</taxon>
        <taxon>Nephilidae</taxon>
        <taxon>Trichonephila</taxon>
    </lineage>
</organism>
<comment type="caution">
    <text evidence="3">The sequence shown here is derived from an EMBL/GenBank/DDBJ whole genome shotgun (WGS) entry which is preliminary data.</text>
</comment>
<sequence length="122" mass="14289">MCENTDQRICIKFCFKLGKTGTETYEMMKTAFGDEAISRARFFEWLRRFKARRQSVKSDPRSGRPSTSRNEDNIAQVKAVVHSYRCLRGIGTPYNDNVKKPFFNVPFLRICCKYNTQFCFTS</sequence>
<dbReference type="AlphaFoldDB" id="A0A8X6RWV2"/>
<evidence type="ECO:0000313" key="4">
    <source>
        <dbReference type="Proteomes" id="UP000887159"/>
    </source>
</evidence>